<evidence type="ECO:0000313" key="3">
    <source>
        <dbReference type="Proteomes" id="UP000600247"/>
    </source>
</evidence>
<keyword evidence="1" id="KW-1133">Transmembrane helix</keyword>
<proteinExistence type="predicted"/>
<evidence type="ECO:0000256" key="1">
    <source>
        <dbReference type="SAM" id="Phobius"/>
    </source>
</evidence>
<evidence type="ECO:0000313" key="2">
    <source>
        <dbReference type="EMBL" id="GGG90175.1"/>
    </source>
</evidence>
<sequence>MQITNYYILKYISHLLVMTSIGYAIYLFLDLFVFVAGVSSNDGYRLFYLILAIPYPILISIIMNLLIRRDIVQGKAAMVKRLLQLFPLICLLSTVGEFLLMSLDYSSLMGVVCLFISILLFCIACVLFIYDLKH</sequence>
<name>A0A917MBN8_9BACL</name>
<keyword evidence="1" id="KW-0812">Transmembrane</keyword>
<reference evidence="2 3" key="1">
    <citation type="journal article" date="2014" name="Int. J. Syst. Evol. Microbiol.">
        <title>Complete genome sequence of Corynebacterium casei LMG S-19264T (=DSM 44701T), isolated from a smear-ripened cheese.</title>
        <authorList>
            <consortium name="US DOE Joint Genome Institute (JGI-PGF)"/>
            <person name="Walter F."/>
            <person name="Albersmeier A."/>
            <person name="Kalinowski J."/>
            <person name="Ruckert C."/>
        </authorList>
    </citation>
    <scope>NUCLEOTIDE SEQUENCE [LARGE SCALE GENOMIC DNA]</scope>
    <source>
        <strain evidence="2 3">CGMCC 1.15286</strain>
    </source>
</reference>
<gene>
    <name evidence="2" type="ORF">GCM10010918_56280</name>
</gene>
<dbReference type="AlphaFoldDB" id="A0A917MBN8"/>
<feature type="transmembrane region" description="Helical" evidence="1">
    <location>
        <begin position="46"/>
        <end position="67"/>
    </location>
</feature>
<dbReference type="Proteomes" id="UP000600247">
    <property type="component" value="Unassembled WGS sequence"/>
</dbReference>
<accession>A0A917MBN8</accession>
<protein>
    <submittedName>
        <fullName evidence="2">Uncharacterized protein</fullName>
    </submittedName>
</protein>
<dbReference type="EMBL" id="BMHY01000023">
    <property type="protein sequence ID" value="GGG90175.1"/>
    <property type="molecule type" value="Genomic_DNA"/>
</dbReference>
<keyword evidence="1" id="KW-0472">Membrane</keyword>
<feature type="transmembrane region" description="Helical" evidence="1">
    <location>
        <begin position="12"/>
        <end position="34"/>
    </location>
</feature>
<keyword evidence="3" id="KW-1185">Reference proteome</keyword>
<organism evidence="2 3">
    <name type="scientific">Paenibacillus radicis</name>
    <name type="common">ex Gao et al. 2016</name>
    <dbReference type="NCBI Taxonomy" id="1737354"/>
    <lineage>
        <taxon>Bacteria</taxon>
        <taxon>Bacillati</taxon>
        <taxon>Bacillota</taxon>
        <taxon>Bacilli</taxon>
        <taxon>Bacillales</taxon>
        <taxon>Paenibacillaceae</taxon>
        <taxon>Paenibacillus</taxon>
    </lineage>
</organism>
<feature type="transmembrane region" description="Helical" evidence="1">
    <location>
        <begin position="79"/>
        <end position="101"/>
    </location>
</feature>
<feature type="transmembrane region" description="Helical" evidence="1">
    <location>
        <begin position="107"/>
        <end position="130"/>
    </location>
</feature>
<comment type="caution">
    <text evidence="2">The sequence shown here is derived from an EMBL/GenBank/DDBJ whole genome shotgun (WGS) entry which is preliminary data.</text>
</comment>